<protein>
    <submittedName>
        <fullName evidence="1">Mce-associated membrane protein</fullName>
    </submittedName>
</protein>
<accession>A0A1H7MQM2</accession>
<proteinExistence type="predicted"/>
<keyword evidence="2" id="KW-1185">Reference proteome</keyword>
<dbReference type="STRING" id="235985.SAMN05414137_10610"/>
<gene>
    <name evidence="1" type="ORF">SAMN05414137_10610</name>
</gene>
<evidence type="ECO:0000313" key="1">
    <source>
        <dbReference type="EMBL" id="SEL13503.1"/>
    </source>
</evidence>
<dbReference type="EMBL" id="FOAZ01000006">
    <property type="protein sequence ID" value="SEL13503.1"/>
    <property type="molecule type" value="Genomic_DNA"/>
</dbReference>
<dbReference type="AlphaFoldDB" id="A0A1H7MQM2"/>
<organism evidence="1 2">
    <name type="scientific">Streptacidiphilus jiangxiensis</name>
    <dbReference type="NCBI Taxonomy" id="235985"/>
    <lineage>
        <taxon>Bacteria</taxon>
        <taxon>Bacillati</taxon>
        <taxon>Actinomycetota</taxon>
        <taxon>Actinomycetes</taxon>
        <taxon>Kitasatosporales</taxon>
        <taxon>Streptomycetaceae</taxon>
        <taxon>Streptacidiphilus</taxon>
    </lineage>
</organism>
<dbReference type="eggNOG" id="ENOG5030GHW">
    <property type="taxonomic scope" value="Bacteria"/>
</dbReference>
<reference evidence="2" key="1">
    <citation type="submission" date="2016-10" db="EMBL/GenBank/DDBJ databases">
        <authorList>
            <person name="Varghese N."/>
        </authorList>
    </citation>
    <scope>NUCLEOTIDE SEQUENCE [LARGE SCALE GENOMIC DNA]</scope>
    <source>
        <strain evidence="2">DSM 45096 / BCRC 16803 / CGMCC 4.1857 / CIP 109030 / JCM 12277 / KCTC 19219 / NBRC 100920 / 33214</strain>
    </source>
</reference>
<evidence type="ECO:0000313" key="2">
    <source>
        <dbReference type="Proteomes" id="UP000183015"/>
    </source>
</evidence>
<name>A0A1H7MQM2_STRJI</name>
<dbReference type="Proteomes" id="UP000183015">
    <property type="component" value="Unassembled WGS sequence"/>
</dbReference>
<sequence>MAGIRTQGARQKLVLTTTVTDCGVDVLTGDRAHLLVQADQTSVSTASGAASGASNDGAAMIAVDAVYQQGSWHIADFDTFGV</sequence>